<dbReference type="InterPro" id="IPR036069">
    <property type="entry name" value="DUF34/NIF3_sf"/>
</dbReference>
<protein>
    <recommendedName>
        <fullName evidence="2">GTP cyclohydrolase 1 type 2 homolog</fullName>
    </recommendedName>
</protein>
<accession>A0ABT9ZDX6</accession>
<evidence type="ECO:0000313" key="5">
    <source>
        <dbReference type="Proteomes" id="UP001234495"/>
    </source>
</evidence>
<gene>
    <name evidence="4" type="ORF">J2S19_001268</name>
</gene>
<dbReference type="Proteomes" id="UP001234495">
    <property type="component" value="Unassembled WGS sequence"/>
</dbReference>
<evidence type="ECO:0000256" key="1">
    <source>
        <dbReference type="ARBA" id="ARBA00006964"/>
    </source>
</evidence>
<proteinExistence type="inferred from homology"/>
<dbReference type="PANTHER" id="PTHR13799">
    <property type="entry name" value="NGG1 INTERACTING FACTOR 3"/>
    <property type="match status" value="1"/>
</dbReference>
<name>A0ABT9ZDX6_9BACI</name>
<evidence type="ECO:0000313" key="4">
    <source>
        <dbReference type="EMBL" id="MDQ0230016.1"/>
    </source>
</evidence>
<dbReference type="EMBL" id="JAUSUD010000004">
    <property type="protein sequence ID" value="MDQ0230016.1"/>
    <property type="molecule type" value="Genomic_DNA"/>
</dbReference>
<keyword evidence="3" id="KW-0479">Metal-binding</keyword>
<sequence>MISIQDVIDEITKPVKKIVNTVDGLLYGEVNESITGIIVTFVASQYVLKKSTELDANLIITHEGIFYSHHAHNPLQDYKSFIEKQRFIKDSNIAIYRLHDYIHHYQPDIIMLGLLKSLELDKNNTKHFDTSAIVTVPTTTVGQMANQIKQKLEIPYVRIIGDIEMTCSKIGFLVGYRGGSNLAIPLFENEGVELIIAGEGPEWETPEYVRDANEQGRNKALILIGHAASEEPGMEYLVELLKEKFNRLPVHFVKEKPIINVF</sequence>
<evidence type="ECO:0000256" key="2">
    <source>
        <dbReference type="ARBA" id="ARBA00022112"/>
    </source>
</evidence>
<evidence type="ECO:0000256" key="3">
    <source>
        <dbReference type="ARBA" id="ARBA00022723"/>
    </source>
</evidence>
<dbReference type="SUPFAM" id="SSF102705">
    <property type="entry name" value="NIF3 (NGG1p interacting factor 3)-like"/>
    <property type="match status" value="1"/>
</dbReference>
<comment type="similarity">
    <text evidence="1">Belongs to the GTP cyclohydrolase I type 2/NIF3 family.</text>
</comment>
<dbReference type="InterPro" id="IPR002678">
    <property type="entry name" value="DUF34/NIF3"/>
</dbReference>
<dbReference type="Pfam" id="PF01784">
    <property type="entry name" value="DUF34_NIF3"/>
    <property type="match status" value="1"/>
</dbReference>
<reference evidence="4 5" key="1">
    <citation type="submission" date="2023-07" db="EMBL/GenBank/DDBJ databases">
        <title>Genomic Encyclopedia of Type Strains, Phase IV (KMG-IV): sequencing the most valuable type-strain genomes for metagenomic binning, comparative biology and taxonomic classification.</title>
        <authorList>
            <person name="Goeker M."/>
        </authorList>
    </citation>
    <scope>NUCLEOTIDE SEQUENCE [LARGE SCALE GENOMIC DNA]</scope>
    <source>
        <strain evidence="4 5">DSM 29005</strain>
    </source>
</reference>
<keyword evidence="5" id="KW-1185">Reference proteome</keyword>
<organism evidence="4 5">
    <name type="scientific">Metabacillus malikii</name>
    <dbReference type="NCBI Taxonomy" id="1504265"/>
    <lineage>
        <taxon>Bacteria</taxon>
        <taxon>Bacillati</taxon>
        <taxon>Bacillota</taxon>
        <taxon>Bacilli</taxon>
        <taxon>Bacillales</taxon>
        <taxon>Bacillaceae</taxon>
        <taxon>Metabacillus</taxon>
    </lineage>
</organism>
<dbReference type="PANTHER" id="PTHR13799:SF14">
    <property type="entry name" value="GTP CYCLOHYDROLASE 1 TYPE 2 HOMOLOG"/>
    <property type="match status" value="1"/>
</dbReference>
<dbReference type="RefSeq" id="WP_307338677.1">
    <property type="nucleotide sequence ID" value="NZ_JAUSUD010000004.1"/>
</dbReference>
<dbReference type="Gene3D" id="3.40.1390.30">
    <property type="entry name" value="NIF3 (NGG1p interacting factor 3)-like"/>
    <property type="match status" value="2"/>
</dbReference>
<comment type="caution">
    <text evidence="4">The sequence shown here is derived from an EMBL/GenBank/DDBJ whole genome shotgun (WGS) entry which is preliminary data.</text>
</comment>